<dbReference type="AlphaFoldDB" id="A0A9N9JT77"/>
<keyword evidence="7" id="KW-1185">Reference proteome</keyword>
<organism evidence="6 7">
    <name type="scientific">Cetraspora pellucida</name>
    <dbReference type="NCBI Taxonomy" id="1433469"/>
    <lineage>
        <taxon>Eukaryota</taxon>
        <taxon>Fungi</taxon>
        <taxon>Fungi incertae sedis</taxon>
        <taxon>Mucoromycota</taxon>
        <taxon>Glomeromycotina</taxon>
        <taxon>Glomeromycetes</taxon>
        <taxon>Diversisporales</taxon>
        <taxon>Gigasporaceae</taxon>
        <taxon>Cetraspora</taxon>
    </lineage>
</organism>
<dbReference type="Proteomes" id="UP000789759">
    <property type="component" value="Unassembled WGS sequence"/>
</dbReference>
<keyword evidence="2" id="KW-0479">Metal-binding</keyword>
<gene>
    <name evidence="6" type="ORF">CPELLU_LOCUS17243</name>
</gene>
<dbReference type="GO" id="GO:0005634">
    <property type="term" value="C:nucleus"/>
    <property type="evidence" value="ECO:0007669"/>
    <property type="project" value="UniProtKB-SubCell"/>
</dbReference>
<protein>
    <submittedName>
        <fullName evidence="6">17448_t:CDS:1</fullName>
    </submittedName>
</protein>
<evidence type="ECO:0000313" key="6">
    <source>
        <dbReference type="EMBL" id="CAG8794498.1"/>
    </source>
</evidence>
<evidence type="ECO:0000256" key="3">
    <source>
        <dbReference type="ARBA" id="ARBA00022771"/>
    </source>
</evidence>
<feature type="non-terminal residue" evidence="6">
    <location>
        <position position="462"/>
    </location>
</feature>
<evidence type="ECO:0000256" key="5">
    <source>
        <dbReference type="ARBA" id="ARBA00023242"/>
    </source>
</evidence>
<sequence>MEDLDSNAVNSPLETEEPDNIVQIHHHESGHRGWKCNYCNDENLRATDLNMNTHLALICQNVPLDIRQDCLRNFPVPNKRRTIVHDIASSSQPRIDSKFQSISKMDPGQEQLCHKALTRLFICCGIPFWIVETRITISIEKELQNENNLTLDYSHKSHTAIFTADEIEKVLVDVGVTKFGAVVSDGASAMSLAKQYISDKYPRILPIRCIAHNIQLICSDIICKTLFGKKVLRQCQSFVTYFHASYRAGAILRNEIINSMINKGGLKSSVCLRWSSAYDCVQSVLNLEICFKQILDENESSMIPELQKLTRDRQFWVNVEVLAKVLSPAKNAIKIVESKATTTADIFLFLVQMASAINTLSANDLSERTEFRKQCIQFYNKRWKEFDIKFYILAYFLHPKYRGKGMKDPVFHQILYTALEIWKKIGGGLASANTLVAQIKKYDAFEPPYNYIFVEGVESPQT</sequence>
<evidence type="ECO:0000313" key="7">
    <source>
        <dbReference type="Proteomes" id="UP000789759"/>
    </source>
</evidence>
<dbReference type="InterPro" id="IPR052035">
    <property type="entry name" value="ZnF_BED_domain_contain"/>
</dbReference>
<evidence type="ECO:0000256" key="2">
    <source>
        <dbReference type="ARBA" id="ARBA00022723"/>
    </source>
</evidence>
<dbReference type="PANTHER" id="PTHR46481">
    <property type="entry name" value="ZINC FINGER BED DOMAIN-CONTAINING PROTEIN 4"/>
    <property type="match status" value="1"/>
</dbReference>
<dbReference type="SUPFAM" id="SSF53098">
    <property type="entry name" value="Ribonuclease H-like"/>
    <property type="match status" value="1"/>
</dbReference>
<evidence type="ECO:0000256" key="1">
    <source>
        <dbReference type="ARBA" id="ARBA00004123"/>
    </source>
</evidence>
<name>A0A9N9JT77_9GLOM</name>
<reference evidence="6" key="1">
    <citation type="submission" date="2021-06" db="EMBL/GenBank/DDBJ databases">
        <authorList>
            <person name="Kallberg Y."/>
            <person name="Tangrot J."/>
            <person name="Rosling A."/>
        </authorList>
    </citation>
    <scope>NUCLEOTIDE SEQUENCE</scope>
    <source>
        <strain evidence="6">FL966</strain>
    </source>
</reference>
<evidence type="ECO:0000256" key="4">
    <source>
        <dbReference type="ARBA" id="ARBA00022833"/>
    </source>
</evidence>
<keyword evidence="5" id="KW-0539">Nucleus</keyword>
<accession>A0A9N9JT77</accession>
<keyword evidence="4" id="KW-0862">Zinc</keyword>
<proteinExistence type="predicted"/>
<comment type="caution">
    <text evidence="6">The sequence shown here is derived from an EMBL/GenBank/DDBJ whole genome shotgun (WGS) entry which is preliminary data.</text>
</comment>
<dbReference type="GO" id="GO:0008270">
    <property type="term" value="F:zinc ion binding"/>
    <property type="evidence" value="ECO:0007669"/>
    <property type="project" value="UniProtKB-KW"/>
</dbReference>
<dbReference type="OrthoDB" id="2412736at2759"/>
<comment type="subcellular location">
    <subcellularLocation>
        <location evidence="1">Nucleus</location>
    </subcellularLocation>
</comment>
<dbReference type="EMBL" id="CAJVQA010028382">
    <property type="protein sequence ID" value="CAG8794498.1"/>
    <property type="molecule type" value="Genomic_DNA"/>
</dbReference>
<dbReference type="PANTHER" id="PTHR46481:SF10">
    <property type="entry name" value="ZINC FINGER BED DOMAIN-CONTAINING PROTEIN 39"/>
    <property type="match status" value="1"/>
</dbReference>
<dbReference type="InterPro" id="IPR012337">
    <property type="entry name" value="RNaseH-like_sf"/>
</dbReference>
<keyword evidence="3" id="KW-0863">Zinc-finger</keyword>